<feature type="region of interest" description="Disordered" evidence="9">
    <location>
        <begin position="132"/>
        <end position="162"/>
    </location>
</feature>
<evidence type="ECO:0000256" key="4">
    <source>
        <dbReference type="ARBA" id="ARBA00022622"/>
    </source>
</evidence>
<comment type="subcellular location">
    <subcellularLocation>
        <location evidence="1">Cell membrane</location>
        <topology evidence="1">Lipid-anchor</topology>
        <topology evidence="1">GPI-anchor</topology>
    </subcellularLocation>
</comment>
<organism evidence="12 13">
    <name type="scientific">Vitis rotundifolia</name>
    <name type="common">Muscadine grape</name>
    <dbReference type="NCBI Taxonomy" id="103349"/>
    <lineage>
        <taxon>Eukaryota</taxon>
        <taxon>Viridiplantae</taxon>
        <taxon>Streptophyta</taxon>
        <taxon>Embryophyta</taxon>
        <taxon>Tracheophyta</taxon>
        <taxon>Spermatophyta</taxon>
        <taxon>Magnoliopsida</taxon>
        <taxon>eudicotyledons</taxon>
        <taxon>Gunneridae</taxon>
        <taxon>Pentapetalae</taxon>
        <taxon>rosids</taxon>
        <taxon>Vitales</taxon>
        <taxon>Vitaceae</taxon>
        <taxon>Viteae</taxon>
        <taxon>Vitis</taxon>
    </lineage>
</organism>
<dbReference type="GO" id="GO:0098552">
    <property type="term" value="C:side of membrane"/>
    <property type="evidence" value="ECO:0007669"/>
    <property type="project" value="UniProtKB-KW"/>
</dbReference>
<feature type="chain" id="PRO_5041229900" description="Bifunctional inhibitor/plant lipid transfer protein/seed storage helical domain-containing protein" evidence="10">
    <location>
        <begin position="23"/>
        <end position="191"/>
    </location>
</feature>
<evidence type="ECO:0000256" key="1">
    <source>
        <dbReference type="ARBA" id="ARBA00004609"/>
    </source>
</evidence>
<keyword evidence="4" id="KW-0472">Membrane</keyword>
<dbReference type="Pfam" id="PF14368">
    <property type="entry name" value="LTP_2"/>
    <property type="match status" value="1"/>
</dbReference>
<evidence type="ECO:0000259" key="11">
    <source>
        <dbReference type="SMART" id="SM00499"/>
    </source>
</evidence>
<comment type="caution">
    <text evidence="12">The sequence shown here is derived from an EMBL/GenBank/DDBJ whole genome shotgun (WGS) entry which is preliminary data.</text>
</comment>
<feature type="domain" description="Bifunctional inhibitor/plant lipid transfer protein/seed storage helical" evidence="11">
    <location>
        <begin position="31"/>
        <end position="108"/>
    </location>
</feature>
<dbReference type="SMART" id="SM00499">
    <property type="entry name" value="AAI"/>
    <property type="match status" value="1"/>
</dbReference>
<dbReference type="InterPro" id="IPR016140">
    <property type="entry name" value="Bifunc_inhib/LTP/seed_store"/>
</dbReference>
<evidence type="ECO:0000256" key="3">
    <source>
        <dbReference type="ARBA" id="ARBA00022475"/>
    </source>
</evidence>
<proteinExistence type="inferred from homology"/>
<keyword evidence="3" id="KW-1003">Cell membrane</keyword>
<reference evidence="12 13" key="1">
    <citation type="journal article" date="2023" name="BMC Biotechnol.">
        <title>Vitis rotundifolia cv Carlos genome sequencing.</title>
        <authorList>
            <person name="Huff M."/>
            <person name="Hulse-Kemp A."/>
            <person name="Scheffler B."/>
            <person name="Youngblood R."/>
            <person name="Simpson S."/>
            <person name="Babiker E."/>
            <person name="Staton M."/>
        </authorList>
    </citation>
    <scope>NUCLEOTIDE SEQUENCE [LARGE SCALE GENOMIC DNA]</scope>
    <source>
        <tissue evidence="12">Leaf</tissue>
    </source>
</reference>
<dbReference type="InterPro" id="IPR036312">
    <property type="entry name" value="Bifun_inhib/LTP/seed_sf"/>
</dbReference>
<dbReference type="InterPro" id="IPR000528">
    <property type="entry name" value="Plant_nsLTP"/>
</dbReference>
<comment type="similarity">
    <text evidence="2">Belongs to the plant LTP family.</text>
</comment>
<keyword evidence="5 10" id="KW-0732">Signal</keyword>
<gene>
    <name evidence="12" type="ORF">PVL29_017803</name>
</gene>
<dbReference type="InterPro" id="IPR043325">
    <property type="entry name" value="LTSS"/>
</dbReference>
<feature type="compositionally biased region" description="Low complexity" evidence="9">
    <location>
        <begin position="135"/>
        <end position="157"/>
    </location>
</feature>
<dbReference type="Proteomes" id="UP001168098">
    <property type="component" value="Unassembled WGS sequence"/>
</dbReference>
<accession>A0AA38ZCH4</accession>
<protein>
    <recommendedName>
        <fullName evidence="11">Bifunctional inhibitor/plant lipid transfer protein/seed storage helical domain-containing protein</fullName>
    </recommendedName>
</protein>
<dbReference type="SUPFAM" id="SSF47699">
    <property type="entry name" value="Bifunctional inhibitor/lipid-transfer protein/seed storage 2S albumin"/>
    <property type="match status" value="1"/>
</dbReference>
<evidence type="ECO:0000313" key="13">
    <source>
        <dbReference type="Proteomes" id="UP001168098"/>
    </source>
</evidence>
<feature type="signal peptide" evidence="10">
    <location>
        <begin position="1"/>
        <end position="22"/>
    </location>
</feature>
<keyword evidence="4" id="KW-0336">GPI-anchor</keyword>
<keyword evidence="7" id="KW-0325">Glycoprotein</keyword>
<dbReference type="FunFam" id="1.10.110.10:FF:000001">
    <property type="entry name" value="Bifunctional inhibitor/lipid-transfer protein/seed storage 2S albumin superfamily protein"/>
    <property type="match status" value="1"/>
</dbReference>
<dbReference type="Gene3D" id="1.10.110.10">
    <property type="entry name" value="Plant lipid-transfer and hydrophobic proteins"/>
    <property type="match status" value="1"/>
</dbReference>
<evidence type="ECO:0000256" key="10">
    <source>
        <dbReference type="SAM" id="SignalP"/>
    </source>
</evidence>
<keyword evidence="13" id="KW-1185">Reference proteome</keyword>
<evidence type="ECO:0000256" key="8">
    <source>
        <dbReference type="ARBA" id="ARBA00023288"/>
    </source>
</evidence>
<dbReference type="GO" id="GO:0008289">
    <property type="term" value="F:lipid binding"/>
    <property type="evidence" value="ECO:0007669"/>
    <property type="project" value="InterPro"/>
</dbReference>
<evidence type="ECO:0000256" key="7">
    <source>
        <dbReference type="ARBA" id="ARBA00023180"/>
    </source>
</evidence>
<dbReference type="PRINTS" id="PR00382">
    <property type="entry name" value="LIPIDTRNSFER"/>
</dbReference>
<dbReference type="GO" id="GO:0005886">
    <property type="term" value="C:plasma membrane"/>
    <property type="evidence" value="ECO:0007669"/>
    <property type="project" value="UniProtKB-SubCell"/>
</dbReference>
<dbReference type="PANTHER" id="PTHR33044">
    <property type="entry name" value="BIFUNCTIONAL INHIBITOR/LIPID-TRANSFER PROTEIN/SEED STORAGE 2S ALBUMIN SUPERFAMILY PROTEIN-RELATED"/>
    <property type="match status" value="1"/>
</dbReference>
<dbReference type="GO" id="GO:0006869">
    <property type="term" value="P:lipid transport"/>
    <property type="evidence" value="ECO:0007669"/>
    <property type="project" value="InterPro"/>
</dbReference>
<sequence>MGSHCTFMILVIVSMVITCVTSDSAKDKQECTEQLVGLATCLPYVGGDAKAPTPDCCSGLKQVLQKNKKCLCVIIKDRNDPDLGLNLNATLALGLPSVCHAPANVSQCPALLHLAPNSPDAQVFYQFANSSNGTASSTPSTVKSNSSTSANSKGVSAQATSSGCCNGKKWLNLEFTVGGTLLWLLTSNLLI</sequence>
<dbReference type="AlphaFoldDB" id="A0AA38ZCH4"/>
<keyword evidence="6" id="KW-1015">Disulfide bond</keyword>
<name>A0AA38ZCH4_VITRO</name>
<evidence type="ECO:0000256" key="9">
    <source>
        <dbReference type="SAM" id="MobiDB-lite"/>
    </source>
</evidence>
<evidence type="ECO:0000256" key="6">
    <source>
        <dbReference type="ARBA" id="ARBA00023157"/>
    </source>
</evidence>
<evidence type="ECO:0000256" key="2">
    <source>
        <dbReference type="ARBA" id="ARBA00009748"/>
    </source>
</evidence>
<dbReference type="CDD" id="cd00010">
    <property type="entry name" value="AAI_LTSS"/>
    <property type="match status" value="1"/>
</dbReference>
<evidence type="ECO:0000256" key="5">
    <source>
        <dbReference type="ARBA" id="ARBA00022729"/>
    </source>
</evidence>
<dbReference type="EMBL" id="JARBHA010000013">
    <property type="protein sequence ID" value="KAJ9685874.1"/>
    <property type="molecule type" value="Genomic_DNA"/>
</dbReference>
<keyword evidence="8" id="KW-0449">Lipoprotein</keyword>
<evidence type="ECO:0000313" key="12">
    <source>
        <dbReference type="EMBL" id="KAJ9685874.1"/>
    </source>
</evidence>